<comment type="caution">
    <text evidence="3">The sequence shown here is derived from an EMBL/GenBank/DDBJ whole genome shotgun (WGS) entry which is preliminary data.</text>
</comment>
<dbReference type="OrthoDB" id="2192561at2759"/>
<gene>
    <name evidence="3" type="ORF">K437DRAFT_231631</name>
</gene>
<dbReference type="Proteomes" id="UP000027361">
    <property type="component" value="Unassembled WGS sequence"/>
</dbReference>
<dbReference type="GeneID" id="25262793"/>
<dbReference type="PANTHER" id="PTHR12821:SF0">
    <property type="entry name" value="BYSTIN"/>
    <property type="match status" value="1"/>
</dbReference>
<feature type="compositionally biased region" description="Basic and acidic residues" evidence="2">
    <location>
        <begin position="125"/>
        <end position="141"/>
    </location>
</feature>
<accession>A0A066WPF2</accession>
<proteinExistence type="inferred from homology"/>
<evidence type="ECO:0000313" key="3">
    <source>
        <dbReference type="EMBL" id="KDN52849.1"/>
    </source>
</evidence>
<dbReference type="GO" id="GO:0030515">
    <property type="term" value="F:snoRNA binding"/>
    <property type="evidence" value="ECO:0007669"/>
    <property type="project" value="TreeGrafter"/>
</dbReference>
<feature type="compositionally biased region" description="Basic and acidic residues" evidence="2">
    <location>
        <begin position="69"/>
        <end position="78"/>
    </location>
</feature>
<organism evidence="3 4">
    <name type="scientific">Tilletiaria anomala (strain ATCC 24038 / CBS 436.72 / UBC 951)</name>
    <dbReference type="NCBI Taxonomy" id="1037660"/>
    <lineage>
        <taxon>Eukaryota</taxon>
        <taxon>Fungi</taxon>
        <taxon>Dikarya</taxon>
        <taxon>Basidiomycota</taxon>
        <taxon>Ustilaginomycotina</taxon>
        <taxon>Exobasidiomycetes</taxon>
        <taxon>Georgefischeriales</taxon>
        <taxon>Tilletiariaceae</taxon>
        <taxon>Tilletiaria</taxon>
    </lineage>
</organism>
<feature type="compositionally biased region" description="Acidic residues" evidence="2">
    <location>
        <begin position="156"/>
        <end position="196"/>
    </location>
</feature>
<dbReference type="OMA" id="RRMPVLW"/>
<dbReference type="HOGENOM" id="CLU_029727_0_1_1"/>
<protein>
    <submittedName>
        <fullName evidence="3">Bystin-domain-containing protein</fullName>
    </submittedName>
</protein>
<dbReference type="AlphaFoldDB" id="A0A066WPF2"/>
<keyword evidence="4" id="KW-1185">Reference proteome</keyword>
<dbReference type="InParanoid" id="A0A066WPF2"/>
<evidence type="ECO:0000256" key="2">
    <source>
        <dbReference type="SAM" id="MobiDB-lite"/>
    </source>
</evidence>
<dbReference type="InterPro" id="IPR007955">
    <property type="entry name" value="Bystin"/>
</dbReference>
<dbReference type="GO" id="GO:0005737">
    <property type="term" value="C:cytoplasm"/>
    <property type="evidence" value="ECO:0007669"/>
    <property type="project" value="TreeGrafter"/>
</dbReference>
<feature type="region of interest" description="Disordered" evidence="2">
    <location>
        <begin position="1"/>
        <end position="100"/>
    </location>
</feature>
<dbReference type="GO" id="GO:0030688">
    <property type="term" value="C:preribosome, small subunit precursor"/>
    <property type="evidence" value="ECO:0007669"/>
    <property type="project" value="TreeGrafter"/>
</dbReference>
<comment type="similarity">
    <text evidence="1">Belongs to the bystin family.</text>
</comment>
<dbReference type="Pfam" id="PF05291">
    <property type="entry name" value="Bystin"/>
    <property type="match status" value="1"/>
</dbReference>
<dbReference type="STRING" id="1037660.A0A066WPF2"/>
<reference evidence="3 4" key="1">
    <citation type="submission" date="2014-05" db="EMBL/GenBank/DDBJ databases">
        <title>Draft genome sequence of a rare smut relative, Tilletiaria anomala UBC 951.</title>
        <authorList>
            <consortium name="DOE Joint Genome Institute"/>
            <person name="Toome M."/>
            <person name="Kuo A."/>
            <person name="Henrissat B."/>
            <person name="Lipzen A."/>
            <person name="Tritt A."/>
            <person name="Yoshinaga Y."/>
            <person name="Zane M."/>
            <person name="Barry K."/>
            <person name="Grigoriev I.V."/>
            <person name="Spatafora J.W."/>
            <person name="Aimea M.C."/>
        </authorList>
    </citation>
    <scope>NUCLEOTIDE SEQUENCE [LARGE SCALE GENOMIC DNA]</scope>
    <source>
        <strain evidence="3 4">UBC 951</strain>
    </source>
</reference>
<dbReference type="FunCoup" id="A0A066WPF2">
    <property type="interactions" value="230"/>
</dbReference>
<sequence>MPKAPSSTKVKKTTKPGFKPLDAKASRQTSLAQELREDQLRAKYGVVTGPGKRNKGKSKAGVDVDIDEDGKNSIEPDGGRVTGGQRFGSNDARVSSGKNFVDPKLSRNILRLAQEQQEELEREEEAERTGIDPRLKERRSEGSSARKGFTGGALNLDDDEDGHAMGEEDDGELNEQEALSGDEDLEEEYEELEIDPEDRRLMEEMDAAMAARSKGSGMTLGGEHADLEEALPGSSGGGRNLADIIIAKLEEAEAREQAGGLPRMGEQGRPMPPGINPKVIEVYTKVGELLSRYKSGPLPKALKIVPSLPAWETILYITNPATWTPHATLAATRIFVSNLKAHQTQKFFELVLLDKIRDEIAEKGKLSVQLYDALKKGLYKPAAFFKGLLFPLCESGTVTLKEAAIISSVLSKISVPVLHSAAALLHLASMPYKGPTSLFIRVLLDKKYALPYKVVDALVFHFLQFADPDKGVEMEKINGVSTGQRRMPVLWHQSLLVFAQRYKQDLTPDQKTALLDLLRVQKHDGIGPEVRRELLTGEARGEMLEEPLGEDDFSDDDAMSV</sequence>
<dbReference type="GO" id="GO:0006364">
    <property type="term" value="P:rRNA processing"/>
    <property type="evidence" value="ECO:0007669"/>
    <property type="project" value="TreeGrafter"/>
</dbReference>
<evidence type="ECO:0000313" key="4">
    <source>
        <dbReference type="Proteomes" id="UP000027361"/>
    </source>
</evidence>
<dbReference type="GO" id="GO:0005730">
    <property type="term" value="C:nucleolus"/>
    <property type="evidence" value="ECO:0007669"/>
    <property type="project" value="TreeGrafter"/>
</dbReference>
<feature type="region of interest" description="Disordered" evidence="2">
    <location>
        <begin position="112"/>
        <end position="199"/>
    </location>
</feature>
<dbReference type="RefSeq" id="XP_013245688.1">
    <property type="nucleotide sequence ID" value="XM_013390234.1"/>
</dbReference>
<name>A0A066WPF2_TILAU</name>
<evidence type="ECO:0000256" key="1">
    <source>
        <dbReference type="ARBA" id="ARBA00007114"/>
    </source>
</evidence>
<dbReference type="EMBL" id="JMSN01000006">
    <property type="protein sequence ID" value="KDN52849.1"/>
    <property type="molecule type" value="Genomic_DNA"/>
</dbReference>
<dbReference type="PANTHER" id="PTHR12821">
    <property type="entry name" value="BYSTIN"/>
    <property type="match status" value="1"/>
</dbReference>